<keyword evidence="2" id="KW-0067">ATP-binding</keyword>
<protein>
    <submittedName>
        <fullName evidence="4">6-phosphofructo-2-kinase-domain-containing protein</fullName>
    </submittedName>
</protein>
<evidence type="ECO:0000256" key="1">
    <source>
        <dbReference type="ARBA" id="ARBA00022741"/>
    </source>
</evidence>
<name>A0A4P9XP96_9FUNG</name>
<accession>A0A4P9XP96</accession>
<dbReference type="AlphaFoldDB" id="A0A4P9XP96"/>
<keyword evidence="4" id="KW-0808">Transferase</keyword>
<dbReference type="FunFam" id="3.40.50.300:FF:000644">
    <property type="entry name" value="GpmB, Fructose-2,6-bisphosphatase"/>
    <property type="match status" value="1"/>
</dbReference>
<dbReference type="Pfam" id="PF00300">
    <property type="entry name" value="His_Phos_1"/>
    <property type="match status" value="1"/>
</dbReference>
<keyword evidence="5" id="KW-1185">Reference proteome</keyword>
<organism evidence="4 5">
    <name type="scientific">Thamnocephalis sphaerospora</name>
    <dbReference type="NCBI Taxonomy" id="78915"/>
    <lineage>
        <taxon>Eukaryota</taxon>
        <taxon>Fungi</taxon>
        <taxon>Fungi incertae sedis</taxon>
        <taxon>Zoopagomycota</taxon>
        <taxon>Zoopagomycotina</taxon>
        <taxon>Zoopagomycetes</taxon>
        <taxon>Zoopagales</taxon>
        <taxon>Sigmoideomycetaceae</taxon>
        <taxon>Thamnocephalis</taxon>
    </lineage>
</organism>
<dbReference type="InterPro" id="IPR013079">
    <property type="entry name" value="6Phosfructo_kin"/>
</dbReference>
<dbReference type="SUPFAM" id="SSF52540">
    <property type="entry name" value="P-loop containing nucleoside triphosphate hydrolases"/>
    <property type="match status" value="1"/>
</dbReference>
<proteinExistence type="predicted"/>
<dbReference type="PANTHER" id="PTHR10606:SF32">
    <property type="entry name" value="6-PHOSPHOFRUCTO-2-KINASE 1"/>
    <property type="match status" value="1"/>
</dbReference>
<keyword evidence="1" id="KW-0547">Nucleotide-binding</keyword>
<dbReference type="PIRSF" id="PIRSF000709">
    <property type="entry name" value="6PFK_2-Ptase"/>
    <property type="match status" value="1"/>
</dbReference>
<feature type="non-terminal residue" evidence="4">
    <location>
        <position position="1"/>
    </location>
</feature>
<sequence length="413" mass="47488">LVGLPARGKSYIIFNVGNKRRNVIVEKAAAGQPTQEHDSHFFDPTNEDAKQLRDQLAMDCLEELLTWLKAGGKIGIHDATNSNRERRRSLIERCTNEPGVSVMFVESICNDPVVLARNMRLKLSGPDYHDMPPEQAMHDFTERVHNYESAYETISDAEQEQEDVQVCQIINVGRKVISSNIQGYLAGQVVFYLMNMNLARRQIWLTRHGESIDNLVGRIGGDAALSPCGRKYAAALARLIEKERKVFLEQPLDEGEKPPSEVFHVWTSCMARTMETAAHFQEPTYDVQVPLTYEQIQQRYPDEFAARQEDKLRYRYIGTGGESYLDVIERLNPLIVELERQRNSTLIITHRVVMRALLAYFGDIPLERMVRMVVPLHTVYCIEPKPYGASFRRFAYREETDCFVEQVSRMRAR</sequence>
<keyword evidence="4" id="KW-0418">Kinase</keyword>
<dbReference type="STRING" id="78915.A0A4P9XP96"/>
<dbReference type="CDD" id="cd07067">
    <property type="entry name" value="HP_PGM_like"/>
    <property type="match status" value="1"/>
</dbReference>
<evidence type="ECO:0000313" key="4">
    <source>
        <dbReference type="EMBL" id="RKP07080.1"/>
    </source>
</evidence>
<dbReference type="Proteomes" id="UP000271241">
    <property type="component" value="Unassembled WGS sequence"/>
</dbReference>
<dbReference type="GO" id="GO:0006003">
    <property type="term" value="P:fructose 2,6-bisphosphate metabolic process"/>
    <property type="evidence" value="ECO:0007669"/>
    <property type="project" value="InterPro"/>
</dbReference>
<dbReference type="SMART" id="SM00855">
    <property type="entry name" value="PGAM"/>
    <property type="match status" value="1"/>
</dbReference>
<dbReference type="InterPro" id="IPR027417">
    <property type="entry name" value="P-loop_NTPase"/>
</dbReference>
<dbReference type="Gene3D" id="3.40.50.300">
    <property type="entry name" value="P-loop containing nucleotide triphosphate hydrolases"/>
    <property type="match status" value="1"/>
</dbReference>
<dbReference type="GO" id="GO:0005829">
    <property type="term" value="C:cytosol"/>
    <property type="evidence" value="ECO:0007669"/>
    <property type="project" value="TreeGrafter"/>
</dbReference>
<dbReference type="Gene3D" id="3.40.50.1240">
    <property type="entry name" value="Phosphoglycerate mutase-like"/>
    <property type="match status" value="1"/>
</dbReference>
<dbReference type="EMBL" id="KZ992770">
    <property type="protein sequence ID" value="RKP07080.1"/>
    <property type="molecule type" value="Genomic_DNA"/>
</dbReference>
<dbReference type="PRINTS" id="PR00991">
    <property type="entry name" value="6PFRUCTKNASE"/>
</dbReference>
<evidence type="ECO:0000259" key="3">
    <source>
        <dbReference type="Pfam" id="PF01591"/>
    </source>
</evidence>
<dbReference type="GO" id="GO:0003873">
    <property type="term" value="F:6-phosphofructo-2-kinase activity"/>
    <property type="evidence" value="ECO:0007669"/>
    <property type="project" value="InterPro"/>
</dbReference>
<dbReference type="SUPFAM" id="SSF53254">
    <property type="entry name" value="Phosphoglycerate mutase-like"/>
    <property type="match status" value="1"/>
</dbReference>
<reference evidence="5" key="1">
    <citation type="journal article" date="2018" name="Nat. Microbiol.">
        <title>Leveraging single-cell genomics to expand the fungal tree of life.</title>
        <authorList>
            <person name="Ahrendt S.R."/>
            <person name="Quandt C.A."/>
            <person name="Ciobanu D."/>
            <person name="Clum A."/>
            <person name="Salamov A."/>
            <person name="Andreopoulos B."/>
            <person name="Cheng J.F."/>
            <person name="Woyke T."/>
            <person name="Pelin A."/>
            <person name="Henrissat B."/>
            <person name="Reynolds N.K."/>
            <person name="Benny G.L."/>
            <person name="Smith M.E."/>
            <person name="James T.Y."/>
            <person name="Grigoriev I.V."/>
        </authorList>
    </citation>
    <scope>NUCLEOTIDE SEQUENCE [LARGE SCALE GENOMIC DNA]</scope>
    <source>
        <strain evidence="5">RSA 1356</strain>
    </source>
</reference>
<dbReference type="GO" id="GO:0005524">
    <property type="term" value="F:ATP binding"/>
    <property type="evidence" value="ECO:0007669"/>
    <property type="project" value="UniProtKB-KW"/>
</dbReference>
<dbReference type="PROSITE" id="PS00175">
    <property type="entry name" value="PG_MUTASE"/>
    <property type="match status" value="1"/>
</dbReference>
<dbReference type="PANTHER" id="PTHR10606">
    <property type="entry name" value="6-PHOSPHOFRUCTO-2-KINASE/FRUCTOSE-2,6-BISPHOSPHATASE"/>
    <property type="match status" value="1"/>
</dbReference>
<gene>
    <name evidence="4" type="ORF">THASP1DRAFT_17605</name>
</gene>
<evidence type="ECO:0000313" key="5">
    <source>
        <dbReference type="Proteomes" id="UP000271241"/>
    </source>
</evidence>
<dbReference type="InterPro" id="IPR029033">
    <property type="entry name" value="His_PPase_superfam"/>
</dbReference>
<dbReference type="GO" id="GO:0006000">
    <property type="term" value="P:fructose metabolic process"/>
    <property type="evidence" value="ECO:0007669"/>
    <property type="project" value="InterPro"/>
</dbReference>
<dbReference type="InterPro" id="IPR001345">
    <property type="entry name" value="PG/BPGM_mutase_AS"/>
</dbReference>
<evidence type="ECO:0000256" key="2">
    <source>
        <dbReference type="ARBA" id="ARBA00022840"/>
    </source>
</evidence>
<dbReference type="OrthoDB" id="267323at2759"/>
<dbReference type="InterPro" id="IPR003094">
    <property type="entry name" value="6Pfruct_kin"/>
</dbReference>
<feature type="domain" description="6-phosphofructo-2-kinase" evidence="3">
    <location>
        <begin position="1"/>
        <end position="198"/>
    </location>
</feature>
<dbReference type="InterPro" id="IPR013078">
    <property type="entry name" value="His_Pase_superF_clade-1"/>
</dbReference>
<dbReference type="Pfam" id="PF01591">
    <property type="entry name" value="6PF2K"/>
    <property type="match status" value="1"/>
</dbReference>